<dbReference type="InterPro" id="IPR038765">
    <property type="entry name" value="Papain-like_cys_pep_sf"/>
</dbReference>
<dbReference type="Gene3D" id="3.90.1720.10">
    <property type="entry name" value="endopeptidase domain like (from Nostoc punctiforme)"/>
    <property type="match status" value="1"/>
</dbReference>
<comment type="caution">
    <text evidence="3">The sequence shown here is derived from an EMBL/GenBank/DDBJ whole genome shotgun (WGS) entry which is preliminary data.</text>
</comment>
<gene>
    <name evidence="3" type="ORF">FNV43_RR02295</name>
</gene>
<keyword evidence="1" id="KW-1133">Transmembrane helix</keyword>
<organism evidence="3 4">
    <name type="scientific">Rhamnella rubrinervis</name>
    <dbReference type="NCBI Taxonomy" id="2594499"/>
    <lineage>
        <taxon>Eukaryota</taxon>
        <taxon>Viridiplantae</taxon>
        <taxon>Streptophyta</taxon>
        <taxon>Embryophyta</taxon>
        <taxon>Tracheophyta</taxon>
        <taxon>Spermatophyta</taxon>
        <taxon>Magnoliopsida</taxon>
        <taxon>eudicotyledons</taxon>
        <taxon>Gunneridae</taxon>
        <taxon>Pentapetalae</taxon>
        <taxon>rosids</taxon>
        <taxon>fabids</taxon>
        <taxon>Rosales</taxon>
        <taxon>Rhamnaceae</taxon>
        <taxon>rhamnoid group</taxon>
        <taxon>Rhamneae</taxon>
        <taxon>Rhamnella</taxon>
    </lineage>
</organism>
<feature type="transmembrane region" description="Helical" evidence="1">
    <location>
        <begin position="174"/>
        <end position="192"/>
    </location>
</feature>
<feature type="domain" description="LRAT" evidence="2">
    <location>
        <begin position="19"/>
        <end position="145"/>
    </location>
</feature>
<feature type="transmembrane region" description="Helical" evidence="1">
    <location>
        <begin position="255"/>
        <end position="272"/>
    </location>
</feature>
<feature type="transmembrane region" description="Helical" evidence="1">
    <location>
        <begin position="232"/>
        <end position="249"/>
    </location>
</feature>
<dbReference type="Pfam" id="PF04970">
    <property type="entry name" value="LRAT"/>
    <property type="match status" value="1"/>
</dbReference>
<dbReference type="SUPFAM" id="SSF54001">
    <property type="entry name" value="Cysteine proteinases"/>
    <property type="match status" value="1"/>
</dbReference>
<sequence length="307" mass="34741">MGLSSKIGRDELRPGDHIYTWRTGSSYSHHGIYVGDGKVIHLTRGPGLIIFSNASRSSNDLVECCDIVDFLCDGQLYSFEYGVTRFVFLTKRPGTCSLASSVPPEQVLHRASYLLEYGFGKYNLLSKNCEDLSIYCKTGFVRTEHRGGFSGQTSSLAAAIIAVTIIPYRFVPAGLVGVALVVCGLYCFFRLCSDAGWGRRDFEVVAVEKLAHLSGVYYKMENSTTRWFLPDVNYYLSQIIWAIRIWYWTPENTTLLWFKSFLLYIGLSIIVSDRLKLHGFKLGEYSAYTIWLLGHLYWRWTSAVAAL</sequence>
<keyword evidence="4" id="KW-1185">Reference proteome</keyword>
<dbReference type="PANTHER" id="PTHR46137:SF19">
    <property type="entry name" value="GB|AAF32477.1"/>
    <property type="match status" value="1"/>
</dbReference>
<keyword evidence="1" id="KW-0472">Membrane</keyword>
<proteinExistence type="predicted"/>
<evidence type="ECO:0000256" key="1">
    <source>
        <dbReference type="SAM" id="Phobius"/>
    </source>
</evidence>
<dbReference type="OrthoDB" id="421951at2759"/>
<protein>
    <recommendedName>
        <fullName evidence="2">LRAT domain-containing protein</fullName>
    </recommendedName>
</protein>
<feature type="transmembrane region" description="Helical" evidence="1">
    <location>
        <begin position="149"/>
        <end position="168"/>
    </location>
</feature>
<dbReference type="EMBL" id="VOIH02000001">
    <property type="protein sequence ID" value="KAF3457637.1"/>
    <property type="molecule type" value="Genomic_DNA"/>
</dbReference>
<keyword evidence="1" id="KW-0812">Transmembrane</keyword>
<dbReference type="Proteomes" id="UP000796880">
    <property type="component" value="Unassembled WGS sequence"/>
</dbReference>
<dbReference type="PROSITE" id="PS51934">
    <property type="entry name" value="LRAT"/>
    <property type="match status" value="1"/>
</dbReference>
<dbReference type="AlphaFoldDB" id="A0A8K0HR78"/>
<name>A0A8K0HR78_9ROSA</name>
<evidence type="ECO:0000259" key="2">
    <source>
        <dbReference type="PROSITE" id="PS51934"/>
    </source>
</evidence>
<dbReference type="PANTHER" id="PTHR46137">
    <property type="entry name" value="OS05G0310600 PROTEIN"/>
    <property type="match status" value="1"/>
</dbReference>
<accession>A0A8K0HR78</accession>
<dbReference type="InterPro" id="IPR007053">
    <property type="entry name" value="LRAT_dom"/>
</dbReference>
<evidence type="ECO:0000313" key="4">
    <source>
        <dbReference type="Proteomes" id="UP000796880"/>
    </source>
</evidence>
<evidence type="ECO:0000313" key="3">
    <source>
        <dbReference type="EMBL" id="KAF3457637.1"/>
    </source>
</evidence>
<reference evidence="3" key="1">
    <citation type="submission" date="2020-03" db="EMBL/GenBank/DDBJ databases">
        <title>A high-quality chromosome-level genome assembly of a woody plant with both climbing and erect habits, Rhamnella rubrinervis.</title>
        <authorList>
            <person name="Lu Z."/>
            <person name="Yang Y."/>
            <person name="Zhu X."/>
            <person name="Sun Y."/>
        </authorList>
    </citation>
    <scope>NUCLEOTIDE SEQUENCE</scope>
    <source>
        <strain evidence="3">BYM</strain>
        <tissue evidence="3">Leaf</tissue>
    </source>
</reference>